<evidence type="ECO:0000259" key="1">
    <source>
        <dbReference type="SMART" id="SM00507"/>
    </source>
</evidence>
<feature type="domain" description="HNH nuclease" evidence="1">
    <location>
        <begin position="166"/>
        <end position="218"/>
    </location>
</feature>
<protein>
    <submittedName>
        <fullName evidence="2">Unannotated protein</fullName>
    </submittedName>
</protein>
<proteinExistence type="predicted"/>
<dbReference type="EMBL" id="CAEZUX010000102">
    <property type="protein sequence ID" value="CAB4618563.1"/>
    <property type="molecule type" value="Genomic_DNA"/>
</dbReference>
<organism evidence="2">
    <name type="scientific">freshwater metagenome</name>
    <dbReference type="NCBI Taxonomy" id="449393"/>
    <lineage>
        <taxon>unclassified sequences</taxon>
        <taxon>metagenomes</taxon>
        <taxon>ecological metagenomes</taxon>
    </lineage>
</organism>
<dbReference type="InterPro" id="IPR003615">
    <property type="entry name" value="HNH_nuc"/>
</dbReference>
<reference evidence="2" key="1">
    <citation type="submission" date="2020-05" db="EMBL/GenBank/DDBJ databases">
        <authorList>
            <person name="Chiriac C."/>
            <person name="Salcher M."/>
            <person name="Ghai R."/>
            <person name="Kavagutti S V."/>
        </authorList>
    </citation>
    <scope>NUCLEOTIDE SEQUENCE</scope>
</reference>
<dbReference type="AlphaFoldDB" id="A0A6J6I1M1"/>
<evidence type="ECO:0000313" key="2">
    <source>
        <dbReference type="EMBL" id="CAB4618563.1"/>
    </source>
</evidence>
<accession>A0A6J6I1M1</accession>
<name>A0A6J6I1M1_9ZZZZ</name>
<gene>
    <name evidence="2" type="ORF">UFOPK1874_00883</name>
</gene>
<dbReference type="SMART" id="SM00507">
    <property type="entry name" value="HNHc"/>
    <property type="match status" value="1"/>
</dbReference>
<dbReference type="CDD" id="cd00085">
    <property type="entry name" value="HNHc"/>
    <property type="match status" value="1"/>
</dbReference>
<sequence>MWAELKNLPTWPDVPPSVLREMGLYGGAAGIWLDKTTTGSICPSGIAVSVLHTGKHYDDDVDEDGVIYHYPTTRRHPSFDESEINGVKQAADFKIPIFVILKKGTSRHVRRAWVMDHDDANRLFLLEFGETMPQQIAIELDHSPFKAKTERKLSVDQVMRVERNPRFKFEVIKRHSGRCVVTGLSVVEMLDGAHVVPVADGGSDDPRNGLLLSASHHRAYDKHLWCINPQTLLIETAPKGPSLEEMKFEVGSVEHLTIQNALPHTDALELRYEMFLRAKAS</sequence>
<dbReference type="Pfam" id="PF13391">
    <property type="entry name" value="HNH_2"/>
    <property type="match status" value="1"/>
</dbReference>